<evidence type="ECO:0000259" key="6">
    <source>
        <dbReference type="Pfam" id="PF01625"/>
    </source>
</evidence>
<dbReference type="InterPro" id="IPR050162">
    <property type="entry name" value="MsrA_MetSO_reductase"/>
</dbReference>
<dbReference type="GO" id="GO:0008113">
    <property type="term" value="F:peptide-methionine (S)-S-oxide reductase activity"/>
    <property type="evidence" value="ECO:0007669"/>
    <property type="project" value="UniProtKB-EC"/>
</dbReference>
<evidence type="ECO:0000256" key="2">
    <source>
        <dbReference type="ARBA" id="ARBA00012502"/>
    </source>
</evidence>
<dbReference type="GO" id="GO:0005737">
    <property type="term" value="C:cytoplasm"/>
    <property type="evidence" value="ECO:0007669"/>
    <property type="project" value="TreeGrafter"/>
</dbReference>
<organism evidence="7 8">
    <name type="scientific">Nyssa sinensis</name>
    <dbReference type="NCBI Taxonomy" id="561372"/>
    <lineage>
        <taxon>Eukaryota</taxon>
        <taxon>Viridiplantae</taxon>
        <taxon>Streptophyta</taxon>
        <taxon>Embryophyta</taxon>
        <taxon>Tracheophyta</taxon>
        <taxon>Spermatophyta</taxon>
        <taxon>Magnoliopsida</taxon>
        <taxon>eudicotyledons</taxon>
        <taxon>Gunneridae</taxon>
        <taxon>Pentapetalae</taxon>
        <taxon>asterids</taxon>
        <taxon>Cornales</taxon>
        <taxon>Nyssaceae</taxon>
        <taxon>Nyssa</taxon>
    </lineage>
</organism>
<evidence type="ECO:0000256" key="4">
    <source>
        <dbReference type="ARBA" id="ARBA00030273"/>
    </source>
</evidence>
<dbReference type="OrthoDB" id="77405at2759"/>
<evidence type="ECO:0000313" key="8">
    <source>
        <dbReference type="Proteomes" id="UP000325577"/>
    </source>
</evidence>
<comment type="similarity">
    <text evidence="1">Belongs to the MsrA Met sulfoxide reductase family.</text>
</comment>
<evidence type="ECO:0000256" key="3">
    <source>
        <dbReference type="ARBA" id="ARBA00023002"/>
    </source>
</evidence>
<dbReference type="PANTHER" id="PTHR42799:SF26">
    <property type="entry name" value="PEPTIDE-METHIONINE (S)-S-OXIDE REDUCTASE"/>
    <property type="match status" value="1"/>
</dbReference>
<dbReference type="InterPro" id="IPR036509">
    <property type="entry name" value="Met_Sox_Rdtase_MsrA_sf"/>
</dbReference>
<evidence type="ECO:0000313" key="7">
    <source>
        <dbReference type="EMBL" id="KAA8547782.1"/>
    </source>
</evidence>
<gene>
    <name evidence="7" type="ORF">F0562_004210</name>
</gene>
<dbReference type="PANTHER" id="PTHR42799">
    <property type="entry name" value="MITOCHONDRIAL PEPTIDE METHIONINE SULFOXIDE REDUCTASE"/>
    <property type="match status" value="1"/>
</dbReference>
<protein>
    <recommendedName>
        <fullName evidence="2">peptide-methionine (S)-S-oxide reductase</fullName>
        <ecNumber evidence="2">1.8.4.11</ecNumber>
    </recommendedName>
    <alternativeName>
        <fullName evidence="5">Peptide-methionine (S)-S-oxide reductase</fullName>
    </alternativeName>
    <alternativeName>
        <fullName evidence="4">Protein-methionine-S-oxide reductase</fullName>
    </alternativeName>
</protein>
<dbReference type="Pfam" id="PF01625">
    <property type="entry name" value="PMSR"/>
    <property type="match status" value="1"/>
</dbReference>
<dbReference type="Gene3D" id="3.30.1060.10">
    <property type="entry name" value="Peptide methionine sulphoxide reductase MsrA"/>
    <property type="match status" value="1"/>
</dbReference>
<dbReference type="AlphaFoldDB" id="A0A5J5C1J8"/>
<evidence type="ECO:0000256" key="5">
    <source>
        <dbReference type="ARBA" id="ARBA00030643"/>
    </source>
</evidence>
<keyword evidence="3" id="KW-0560">Oxidoreductase</keyword>
<dbReference type="SUPFAM" id="SSF55068">
    <property type="entry name" value="Peptide methionine sulfoxide reductase"/>
    <property type="match status" value="1"/>
</dbReference>
<proteinExistence type="inferred from homology"/>
<name>A0A5J5C1J8_9ASTE</name>
<dbReference type="EMBL" id="CM018032">
    <property type="protein sequence ID" value="KAA8547782.1"/>
    <property type="molecule type" value="Genomic_DNA"/>
</dbReference>
<feature type="domain" description="Peptide methionine sulphoxide reductase MsrA" evidence="6">
    <location>
        <begin position="37"/>
        <end position="186"/>
    </location>
</feature>
<reference evidence="7 8" key="1">
    <citation type="submission" date="2019-09" db="EMBL/GenBank/DDBJ databases">
        <title>A chromosome-level genome assembly of the Chinese tupelo Nyssa sinensis.</title>
        <authorList>
            <person name="Yang X."/>
            <person name="Kang M."/>
            <person name="Yang Y."/>
            <person name="Xiong H."/>
            <person name="Wang M."/>
            <person name="Zhang Z."/>
            <person name="Wang Z."/>
            <person name="Wu H."/>
            <person name="Ma T."/>
            <person name="Liu J."/>
            <person name="Xi Z."/>
        </authorList>
    </citation>
    <scope>NUCLEOTIDE SEQUENCE [LARGE SCALE GENOMIC DNA]</scope>
    <source>
        <strain evidence="7">J267</strain>
        <tissue evidence="7">Leaf</tissue>
    </source>
</reference>
<evidence type="ECO:0000256" key="1">
    <source>
        <dbReference type="ARBA" id="ARBA00005591"/>
    </source>
</evidence>
<dbReference type="GO" id="GO:0034599">
    <property type="term" value="P:cellular response to oxidative stress"/>
    <property type="evidence" value="ECO:0007669"/>
    <property type="project" value="TreeGrafter"/>
</dbReference>
<dbReference type="EC" id="1.8.4.11" evidence="2"/>
<accession>A0A5J5C1J8</accession>
<keyword evidence="8" id="KW-1185">Reference proteome</keyword>
<dbReference type="HAMAP" id="MF_01401">
    <property type="entry name" value="MsrA"/>
    <property type="match status" value="1"/>
</dbReference>
<dbReference type="NCBIfam" id="TIGR00401">
    <property type="entry name" value="msrA"/>
    <property type="match status" value="1"/>
</dbReference>
<sequence length="260" mass="29969">MYKILPQESKSQVHDHDFPISGTASTTTIPSEFLSEVVFAGDSFWGLEAAYGLLDGIVKTVTGYCGGTLRKPIYREVCEGRTGHTEAVKVTYDKRKISYVSLCDAFWETHDPTNKEFLNFGISTHHRSVIFYSTEEQRKQAQESKIRRQMKLNRRIVTKSMQFDGDFFIAENRHQKYYLQKQYRLCESLSLRSTEQFVESTIACKLNGILAMDSEVIIDRLATIVKTHELSKQTKSACEEIIEDLRRKEQENTHSLKIMT</sequence>
<dbReference type="Proteomes" id="UP000325577">
    <property type="component" value="Linkage Group LG1"/>
</dbReference>
<dbReference type="InterPro" id="IPR002569">
    <property type="entry name" value="Met_Sox_Rdtase_MsrA_dom"/>
</dbReference>